<feature type="compositionally biased region" description="Acidic residues" evidence="1">
    <location>
        <begin position="1"/>
        <end position="14"/>
    </location>
</feature>
<protein>
    <submittedName>
        <fullName evidence="2">Uncharacterized protein</fullName>
    </submittedName>
</protein>
<evidence type="ECO:0000313" key="2">
    <source>
        <dbReference type="EMBL" id="QHU17062.1"/>
    </source>
</evidence>
<organism evidence="2">
    <name type="scientific">viral metagenome</name>
    <dbReference type="NCBI Taxonomy" id="1070528"/>
    <lineage>
        <taxon>unclassified sequences</taxon>
        <taxon>metagenomes</taxon>
        <taxon>organismal metagenomes</taxon>
    </lineage>
</organism>
<accession>A0A6C0KGE0</accession>
<sequence>MYDEYGNIVEEDYSVDDHRSVQQPSESDSASVNSVQKKQRKMMEELKKMDAGYNKLTRFVEGAKNKIEKKSIDLYGTNSTPGSNIRGAITGSYYRDFKVGSRDEDVFYKVAISTGECKNDMMFFFDTPEQYERAMYITIPPSEKEAWYAKFNNERAYRESQPPRKNYNYY</sequence>
<feature type="region of interest" description="Disordered" evidence="1">
    <location>
        <begin position="1"/>
        <end position="41"/>
    </location>
</feature>
<evidence type="ECO:0000256" key="1">
    <source>
        <dbReference type="SAM" id="MobiDB-lite"/>
    </source>
</evidence>
<feature type="compositionally biased region" description="Polar residues" evidence="1">
    <location>
        <begin position="21"/>
        <end position="36"/>
    </location>
</feature>
<proteinExistence type="predicted"/>
<reference evidence="2" key="1">
    <citation type="journal article" date="2020" name="Nature">
        <title>Giant virus diversity and host interactions through global metagenomics.</title>
        <authorList>
            <person name="Schulz F."/>
            <person name="Roux S."/>
            <person name="Paez-Espino D."/>
            <person name="Jungbluth S."/>
            <person name="Walsh D.A."/>
            <person name="Denef V.J."/>
            <person name="McMahon K.D."/>
            <person name="Konstantinidis K.T."/>
            <person name="Eloe-Fadrosh E.A."/>
            <person name="Kyrpides N.C."/>
            <person name="Woyke T."/>
        </authorList>
    </citation>
    <scope>NUCLEOTIDE SEQUENCE</scope>
    <source>
        <strain evidence="2">GVMAG-S-3300012000-57</strain>
    </source>
</reference>
<dbReference type="AlphaFoldDB" id="A0A6C0KGE0"/>
<dbReference type="EMBL" id="MN740898">
    <property type="protein sequence ID" value="QHU17062.1"/>
    <property type="molecule type" value="Genomic_DNA"/>
</dbReference>
<name>A0A6C0KGE0_9ZZZZ</name>